<comment type="subcellular location">
    <subcellularLocation>
        <location evidence="1">Membrane</location>
        <topology evidence="1">Multi-pass membrane protein</topology>
    </subcellularLocation>
</comment>
<feature type="transmembrane region" description="Helical" evidence="6">
    <location>
        <begin position="154"/>
        <end position="175"/>
    </location>
</feature>
<evidence type="ECO:0000256" key="3">
    <source>
        <dbReference type="ARBA" id="ARBA00022989"/>
    </source>
</evidence>
<feature type="region of interest" description="Disordered" evidence="5">
    <location>
        <begin position="34"/>
        <end position="54"/>
    </location>
</feature>
<evidence type="ECO:0000256" key="2">
    <source>
        <dbReference type="ARBA" id="ARBA00022692"/>
    </source>
</evidence>
<dbReference type="GO" id="GO:0016020">
    <property type="term" value="C:membrane"/>
    <property type="evidence" value="ECO:0007669"/>
    <property type="project" value="UniProtKB-SubCell"/>
</dbReference>
<gene>
    <name evidence="7" type="ORF">JOB18_029465</name>
</gene>
<proteinExistence type="predicted"/>
<feature type="transmembrane region" description="Helical" evidence="6">
    <location>
        <begin position="93"/>
        <end position="116"/>
    </location>
</feature>
<evidence type="ECO:0000313" key="8">
    <source>
        <dbReference type="Proteomes" id="UP000693946"/>
    </source>
</evidence>
<evidence type="ECO:0000256" key="5">
    <source>
        <dbReference type="SAM" id="MobiDB-lite"/>
    </source>
</evidence>
<evidence type="ECO:0000313" key="7">
    <source>
        <dbReference type="EMBL" id="KAG7475338.1"/>
    </source>
</evidence>
<accession>A0AAV6PTZ5</accession>
<reference evidence="7 8" key="1">
    <citation type="journal article" date="2021" name="Sci. Rep.">
        <title>Chromosome anchoring in Senegalese sole (Solea senegalensis) reveals sex-associated markers and genome rearrangements in flatfish.</title>
        <authorList>
            <person name="Guerrero-Cozar I."/>
            <person name="Gomez-Garrido J."/>
            <person name="Berbel C."/>
            <person name="Martinez-Blanch J.F."/>
            <person name="Alioto T."/>
            <person name="Claros M.G."/>
            <person name="Gagnaire P.A."/>
            <person name="Manchado M."/>
        </authorList>
    </citation>
    <scope>NUCLEOTIDE SEQUENCE [LARGE SCALE GENOMIC DNA]</scope>
    <source>
        <strain evidence="7">Sse05_10M</strain>
    </source>
</reference>
<dbReference type="Proteomes" id="UP000693946">
    <property type="component" value="Linkage Group LG9"/>
</dbReference>
<keyword evidence="8" id="KW-1185">Reference proteome</keyword>
<evidence type="ECO:0000256" key="6">
    <source>
        <dbReference type="SAM" id="Phobius"/>
    </source>
</evidence>
<name>A0AAV6PTZ5_SOLSE</name>
<comment type="caution">
    <text evidence="7">The sequence shown here is derived from an EMBL/GenBank/DDBJ whole genome shotgun (WGS) entry which is preliminary data.</text>
</comment>
<keyword evidence="4 6" id="KW-0472">Membrane</keyword>
<protein>
    <submittedName>
        <fullName evidence="7">Membrane-spanning 4-domains subfamily A member 4A-like</fullName>
    </submittedName>
</protein>
<sequence length="211" mass="22006">MSTSISKVGDVVIITQVLPRGESAFPLQLPAANSTNSTNATQQATPPSSATTSPIKMDAVTASFLQGRPLSLGFVASGSVAVAAGSRQSVKHVWATLISNVVSVVVSAVGVVYVSWLLCDSPLSVIMCDDIISDEGKSKCVGKLWLLNRVGRGLLSLTLVLLVLQFCVAAIVSVFSGKSIRRQQQWSGGDLGVSMQDAGVEETCEQSPNSP</sequence>
<dbReference type="InterPro" id="IPR007237">
    <property type="entry name" value="CD20-like"/>
</dbReference>
<keyword evidence="2 6" id="KW-0812">Transmembrane</keyword>
<evidence type="ECO:0000256" key="1">
    <source>
        <dbReference type="ARBA" id="ARBA00004141"/>
    </source>
</evidence>
<keyword evidence="3 6" id="KW-1133">Transmembrane helix</keyword>
<dbReference type="Pfam" id="PF04103">
    <property type="entry name" value="CD20"/>
    <property type="match status" value="1"/>
</dbReference>
<evidence type="ECO:0000256" key="4">
    <source>
        <dbReference type="ARBA" id="ARBA00023136"/>
    </source>
</evidence>
<dbReference type="EMBL" id="JAGKHQ010000021">
    <property type="protein sequence ID" value="KAG7475338.1"/>
    <property type="molecule type" value="Genomic_DNA"/>
</dbReference>
<organism evidence="7 8">
    <name type="scientific">Solea senegalensis</name>
    <name type="common">Senegalese sole</name>
    <dbReference type="NCBI Taxonomy" id="28829"/>
    <lineage>
        <taxon>Eukaryota</taxon>
        <taxon>Metazoa</taxon>
        <taxon>Chordata</taxon>
        <taxon>Craniata</taxon>
        <taxon>Vertebrata</taxon>
        <taxon>Euteleostomi</taxon>
        <taxon>Actinopterygii</taxon>
        <taxon>Neopterygii</taxon>
        <taxon>Teleostei</taxon>
        <taxon>Neoteleostei</taxon>
        <taxon>Acanthomorphata</taxon>
        <taxon>Carangaria</taxon>
        <taxon>Pleuronectiformes</taxon>
        <taxon>Pleuronectoidei</taxon>
        <taxon>Soleidae</taxon>
        <taxon>Solea</taxon>
    </lineage>
</organism>
<dbReference type="AlphaFoldDB" id="A0AAV6PTZ5"/>